<organism evidence="2">
    <name type="scientific">Brachypodium distachyon</name>
    <name type="common">Purple false brome</name>
    <name type="synonym">Trachynia distachya</name>
    <dbReference type="NCBI Taxonomy" id="15368"/>
    <lineage>
        <taxon>Eukaryota</taxon>
        <taxon>Viridiplantae</taxon>
        <taxon>Streptophyta</taxon>
        <taxon>Embryophyta</taxon>
        <taxon>Tracheophyta</taxon>
        <taxon>Spermatophyta</taxon>
        <taxon>Magnoliopsida</taxon>
        <taxon>Liliopsida</taxon>
        <taxon>Poales</taxon>
        <taxon>Poaceae</taxon>
        <taxon>BOP clade</taxon>
        <taxon>Pooideae</taxon>
        <taxon>Stipodae</taxon>
        <taxon>Brachypodieae</taxon>
        <taxon>Brachypodium</taxon>
    </lineage>
</organism>
<keyword evidence="1" id="KW-0472">Membrane</keyword>
<dbReference type="ExpressionAtlas" id="A0A2K2D1E1">
    <property type="expression patterns" value="baseline"/>
</dbReference>
<accession>A0A2K2D1E1</accession>
<dbReference type="AlphaFoldDB" id="A0A2K2D1E1"/>
<evidence type="ECO:0000313" key="2">
    <source>
        <dbReference type="EMBL" id="PNT68095.1"/>
    </source>
</evidence>
<reference evidence="2" key="2">
    <citation type="submission" date="2017-06" db="EMBL/GenBank/DDBJ databases">
        <title>WGS assembly of Brachypodium distachyon.</title>
        <authorList>
            <consortium name="The International Brachypodium Initiative"/>
            <person name="Lucas S."/>
            <person name="Harmon-Smith M."/>
            <person name="Lail K."/>
            <person name="Tice H."/>
            <person name="Grimwood J."/>
            <person name="Bruce D."/>
            <person name="Barry K."/>
            <person name="Shu S."/>
            <person name="Lindquist E."/>
            <person name="Wang M."/>
            <person name="Pitluck S."/>
            <person name="Vogel J.P."/>
            <person name="Garvin D.F."/>
            <person name="Mockler T.C."/>
            <person name="Schmutz J."/>
            <person name="Rokhsar D."/>
            <person name="Bevan M.W."/>
        </authorList>
    </citation>
    <scope>NUCLEOTIDE SEQUENCE</scope>
    <source>
        <strain evidence="2">Bd21</strain>
    </source>
</reference>
<evidence type="ECO:0000313" key="4">
    <source>
        <dbReference type="Proteomes" id="UP000008810"/>
    </source>
</evidence>
<sequence>SLSPSLASKAQTLISSSGEKERLSEQAAMNNLIVAGRAVGLASHFFIWLLGACLLAIVIGRRAGGEDSPMAMAGREVGLVTFILCGLLCILHMVLLTLGLVAEPRKLLGCGNILFGYGKKMMFFLTKKKMMVNQPTTTSCLFSKSNPGRSLV</sequence>
<dbReference type="EnsemblPlants" id="PNT68095">
    <property type="protein sequence ID" value="PNT68095"/>
    <property type="gene ID" value="BRADI_3g35781v3"/>
</dbReference>
<proteinExistence type="predicted"/>
<protein>
    <submittedName>
        <fullName evidence="2 3">Uncharacterized protein</fullName>
    </submittedName>
</protein>
<reference evidence="2 3" key="1">
    <citation type="journal article" date="2010" name="Nature">
        <title>Genome sequencing and analysis of the model grass Brachypodium distachyon.</title>
        <authorList>
            <consortium name="International Brachypodium Initiative"/>
        </authorList>
    </citation>
    <scope>NUCLEOTIDE SEQUENCE [LARGE SCALE GENOMIC DNA]</scope>
    <source>
        <strain evidence="2 3">Bd21</strain>
    </source>
</reference>
<keyword evidence="1" id="KW-1133">Transmembrane helix</keyword>
<keyword evidence="1" id="KW-0812">Transmembrane</keyword>
<feature type="non-terminal residue" evidence="2">
    <location>
        <position position="1"/>
    </location>
</feature>
<feature type="transmembrane region" description="Helical" evidence="1">
    <location>
        <begin position="79"/>
        <end position="102"/>
    </location>
</feature>
<gene>
    <name evidence="3" type="primary">LOC106866301</name>
    <name evidence="2" type="ORF">BRADI_3g35781v3</name>
</gene>
<keyword evidence="4" id="KW-1185">Reference proteome</keyword>
<name>A0A2K2D1E1_BRADI</name>
<feature type="transmembrane region" description="Helical" evidence="1">
    <location>
        <begin position="38"/>
        <end position="59"/>
    </location>
</feature>
<dbReference type="EMBL" id="CM000882">
    <property type="protein sequence ID" value="PNT68095.1"/>
    <property type="molecule type" value="Genomic_DNA"/>
</dbReference>
<reference evidence="3" key="3">
    <citation type="submission" date="2018-08" db="UniProtKB">
        <authorList>
            <consortium name="EnsemblPlants"/>
        </authorList>
    </citation>
    <scope>IDENTIFICATION</scope>
    <source>
        <strain evidence="3">cv. Bd21</strain>
    </source>
</reference>
<evidence type="ECO:0000313" key="3">
    <source>
        <dbReference type="EnsemblPlants" id="PNT68095"/>
    </source>
</evidence>
<dbReference type="Gramene" id="PNT68095">
    <property type="protein sequence ID" value="PNT68095"/>
    <property type="gene ID" value="BRADI_3g35781v3"/>
</dbReference>
<evidence type="ECO:0000256" key="1">
    <source>
        <dbReference type="SAM" id="Phobius"/>
    </source>
</evidence>
<dbReference type="Proteomes" id="UP000008810">
    <property type="component" value="Chromosome 3"/>
</dbReference>